<dbReference type="Proteomes" id="UP000789702">
    <property type="component" value="Unassembled WGS sequence"/>
</dbReference>
<comment type="caution">
    <text evidence="1">The sequence shown here is derived from an EMBL/GenBank/DDBJ whole genome shotgun (WGS) entry which is preliminary data.</text>
</comment>
<reference evidence="1" key="1">
    <citation type="submission" date="2021-06" db="EMBL/GenBank/DDBJ databases">
        <authorList>
            <person name="Kallberg Y."/>
            <person name="Tangrot J."/>
            <person name="Rosling A."/>
        </authorList>
    </citation>
    <scope>NUCLEOTIDE SEQUENCE</scope>
    <source>
        <strain evidence="1">IL203A</strain>
    </source>
</reference>
<dbReference type="EMBL" id="CAJVPU010007463">
    <property type="protein sequence ID" value="CAG8573072.1"/>
    <property type="molecule type" value="Genomic_DNA"/>
</dbReference>
<sequence length="544" mass="60935">LDRKNARHYFFNFLLTMESHSTQVSKPLLNSKQRPPSYQSVESTEERYLSQWELINLTICMAGLQFASSSLGLGYGTPYLVSLGLSPELIALVWFAGPLSGFIIQPLVGAFSDKCTSRIGRRRPFIIIGGILVCLSMVSIAYSKEWAATLLGKKTSKVPLDDEDIRRMAIIIAVVGFYCLDFSLNAVQASIRALVLDIPPVHQQEAGNAWAGRMLHIGNIAGYFTGFLDLLVLFPFLGDNQLQVLCLVACIVFTLSLLYTCLTIKEKVYEPVENDSRAIRYLPSPIQKICNVQFFSWMGWFPFLFFSSSWIASVYARTHSTNDPDFFDKSTRYGSFALLMYSWISFVAGSLIPQITPTSPSSRNPFTIYNIYTISHILFALIAWCTLFVNNVEQSICLIGSFGIPWAISMWVPFAMVGEYVQQEDERQIQENTEVRPLNNNDIEQDSCMNLELSSTSSAAPTSQTEGEGEKFAAGMILGVHNLYIVLPQLVVSLSSSVIIKLVNDFSHKENSDAFGWVFRFGGIMAIIAAILSRYLDKLHIVRR</sequence>
<evidence type="ECO:0000313" key="2">
    <source>
        <dbReference type="Proteomes" id="UP000789702"/>
    </source>
</evidence>
<proteinExistence type="predicted"/>
<keyword evidence="2" id="KW-1185">Reference proteome</keyword>
<protein>
    <submittedName>
        <fullName evidence="1">5206_t:CDS:1</fullName>
    </submittedName>
</protein>
<feature type="non-terminal residue" evidence="1">
    <location>
        <position position="1"/>
    </location>
</feature>
<organism evidence="1 2">
    <name type="scientific">Dentiscutata heterogama</name>
    <dbReference type="NCBI Taxonomy" id="1316150"/>
    <lineage>
        <taxon>Eukaryota</taxon>
        <taxon>Fungi</taxon>
        <taxon>Fungi incertae sedis</taxon>
        <taxon>Mucoromycota</taxon>
        <taxon>Glomeromycotina</taxon>
        <taxon>Glomeromycetes</taxon>
        <taxon>Diversisporales</taxon>
        <taxon>Gigasporaceae</taxon>
        <taxon>Dentiscutata</taxon>
    </lineage>
</organism>
<name>A0ACA9M812_9GLOM</name>
<evidence type="ECO:0000313" key="1">
    <source>
        <dbReference type="EMBL" id="CAG8573072.1"/>
    </source>
</evidence>
<gene>
    <name evidence="1" type="ORF">DHETER_LOCUS6149</name>
</gene>
<accession>A0ACA9M812</accession>